<dbReference type="InterPro" id="IPR027417">
    <property type="entry name" value="P-loop_NTPase"/>
</dbReference>
<feature type="domain" description="OLD protein-like TOPRIM" evidence="2">
    <location>
        <begin position="373"/>
        <end position="437"/>
    </location>
</feature>
<dbReference type="SUPFAM" id="SSF52540">
    <property type="entry name" value="P-loop containing nucleoside triphosphate hydrolases"/>
    <property type="match status" value="1"/>
</dbReference>
<evidence type="ECO:0000259" key="1">
    <source>
        <dbReference type="Pfam" id="PF13175"/>
    </source>
</evidence>
<dbReference type="InterPro" id="IPR041685">
    <property type="entry name" value="AAA_GajA/Old/RecF-like"/>
</dbReference>
<accession>A0A9Q4EQP4</accession>
<dbReference type="Gene3D" id="3.40.50.300">
    <property type="entry name" value="P-loop containing nucleotide triphosphate hydrolases"/>
    <property type="match status" value="1"/>
</dbReference>
<evidence type="ECO:0000313" key="3">
    <source>
        <dbReference type="EMBL" id="MCY9228561.1"/>
    </source>
</evidence>
<reference evidence="3" key="1">
    <citation type="submission" date="2022-02" db="EMBL/GenBank/DDBJ databases">
        <title>Crop Bioprotection Bacillus Genome Sequencing.</title>
        <authorList>
            <person name="Dunlap C."/>
        </authorList>
    </citation>
    <scope>NUCLEOTIDE SEQUENCE</scope>
    <source>
        <strain evidence="3">T20C13</strain>
    </source>
</reference>
<comment type="caution">
    <text evidence="3">The sequence shown here is derived from an EMBL/GenBank/DDBJ whole genome shotgun (WGS) entry which is preliminary data.</text>
</comment>
<evidence type="ECO:0000259" key="2">
    <source>
        <dbReference type="Pfam" id="PF20469"/>
    </source>
</evidence>
<gene>
    <name evidence="3" type="ORF">MOE99_04090</name>
</gene>
<proteinExistence type="predicted"/>
<organism evidence="3 4">
    <name type="scientific">Bacillus inaquosorum</name>
    <dbReference type="NCBI Taxonomy" id="483913"/>
    <lineage>
        <taxon>Bacteria</taxon>
        <taxon>Bacillati</taxon>
        <taxon>Bacillota</taxon>
        <taxon>Bacilli</taxon>
        <taxon>Bacillales</taxon>
        <taxon>Bacillaceae</taxon>
        <taxon>Bacillus</taxon>
    </lineage>
</organism>
<dbReference type="InterPro" id="IPR034139">
    <property type="entry name" value="TOPRIM_OLD"/>
</dbReference>
<feature type="domain" description="Endonuclease GajA/Old nuclease/RecF-like AAA" evidence="1">
    <location>
        <begin position="1"/>
        <end position="327"/>
    </location>
</feature>
<protein>
    <submittedName>
        <fullName evidence="3">AAA family ATPase</fullName>
    </submittedName>
</protein>
<dbReference type="PANTHER" id="PTHR43581">
    <property type="entry name" value="ATP/GTP PHOSPHATASE"/>
    <property type="match status" value="1"/>
</dbReference>
<dbReference type="EMBL" id="JALAXJ010000005">
    <property type="protein sequence ID" value="MCY9228561.1"/>
    <property type="molecule type" value="Genomic_DNA"/>
</dbReference>
<dbReference type="InterPro" id="IPR051396">
    <property type="entry name" value="Bact_Antivir_Def_Nuclease"/>
</dbReference>
<dbReference type="Pfam" id="PF20469">
    <property type="entry name" value="OLD-like_TOPRIM"/>
    <property type="match status" value="1"/>
</dbReference>
<dbReference type="Proteomes" id="UP001066278">
    <property type="component" value="Unassembled WGS sequence"/>
</dbReference>
<name>A0A9Q4EQP4_9BACI</name>
<dbReference type="CDD" id="cd01026">
    <property type="entry name" value="TOPRIM_OLD"/>
    <property type="match status" value="1"/>
</dbReference>
<dbReference type="AlphaFoldDB" id="A0A9Q4EQP4"/>
<dbReference type="RefSeq" id="WP_268295158.1">
    <property type="nucleotide sequence ID" value="NZ_JALAJC010000006.1"/>
</dbReference>
<sequence length="591" mass="69111">MKFTKLSIENFRNFESATINIDNKNVIFGMNDIGKTNFLYALRFLFDPELRRNGFGPSDYNNHNVDKNISITITIDLSDFNQSEDTKKLVAAIHGAHTSPPLEEDLFYIQLKSEFNKKEEYGNIVMFWGSDYENLVEIPSRGNVSALDKAFKVFYVNPLVNLDRLFNKNKKLFFEQSEGQSADQDIIDTIKGLTCNVNDEIGKLTTIKKFQEEITKEYKTLRRENVSVELKSEMAIKGFFSDVIPYIKKDDDNDRYYPTSGDGRRKMLSYSIFNYLAKNKYEDKIIIFLIEEPEISLHRSMQISLSKKLFENDTYNYFFLSTHSPEMLYEMNNTRLIRVHSPEKINCCSYLYNVEEPYTSVKRKLNRSLASALFAERVLLVEGPSELTLFEKVLSMVKPDYELEGGFILQVGGIYFKHYTNALKELNIHYIVKTDNDLKRKKKKKGEYELIGLNRCLSLIDETKLDNEFIDIPEGMPDKEEKIFIKEEVQRKKEELYCKHSDIIETLKQNSIYLSRIDLENDLYKVIEDKMKEVFGENPVKQLQDSKLFNMVDLVIELDKQECEDIYNDENFYCLVELTNSTKQEGEDNVI</sequence>
<dbReference type="Pfam" id="PF13175">
    <property type="entry name" value="AAA_15"/>
    <property type="match status" value="1"/>
</dbReference>
<dbReference type="PANTHER" id="PTHR43581:SF4">
    <property type="entry name" value="ATP_GTP PHOSPHATASE"/>
    <property type="match status" value="1"/>
</dbReference>
<evidence type="ECO:0000313" key="4">
    <source>
        <dbReference type="Proteomes" id="UP001066278"/>
    </source>
</evidence>